<comment type="caution">
    <text evidence="1">The sequence shown here is derived from an EMBL/GenBank/DDBJ whole genome shotgun (WGS) entry which is preliminary data.</text>
</comment>
<gene>
    <name evidence="1" type="ORF">DY245_32095</name>
</gene>
<dbReference type="OrthoDB" id="4284992at2"/>
<reference evidence="1 2" key="1">
    <citation type="submission" date="2018-08" db="EMBL/GenBank/DDBJ databases">
        <title>Streptomyces NEAU-D10 sp. nov., a novel Actinomycete isolated from soil.</title>
        <authorList>
            <person name="Jin L."/>
        </authorList>
    </citation>
    <scope>NUCLEOTIDE SEQUENCE [LARGE SCALE GENOMIC DNA]</scope>
    <source>
        <strain evidence="1 2">NEAU-D10</strain>
    </source>
</reference>
<sequence>MGGYLRALWRGGSGLWVTVGKGDRPPALIWRALTLIETLNIETDDVYEAPVLVEAGDFADLTQGGNFGNWPEGGGFWFLA</sequence>
<dbReference type="AlphaFoldDB" id="A0A371PVJ0"/>
<name>A0A371PVJ0_STRIH</name>
<dbReference type="NCBIfam" id="NF033521">
    <property type="entry name" value="lasso_leader_L3"/>
    <property type="match status" value="1"/>
</dbReference>
<evidence type="ECO:0000313" key="2">
    <source>
        <dbReference type="Proteomes" id="UP000262477"/>
    </source>
</evidence>
<organism evidence="1 2">
    <name type="scientific">Streptomyces inhibens</name>
    <dbReference type="NCBI Taxonomy" id="2293571"/>
    <lineage>
        <taxon>Bacteria</taxon>
        <taxon>Bacillati</taxon>
        <taxon>Actinomycetota</taxon>
        <taxon>Actinomycetes</taxon>
        <taxon>Kitasatosporales</taxon>
        <taxon>Streptomycetaceae</taxon>
        <taxon>Streptomyces</taxon>
    </lineage>
</organism>
<keyword evidence="2" id="KW-1185">Reference proteome</keyword>
<dbReference type="EMBL" id="QUAC01000246">
    <property type="protein sequence ID" value="REK86492.1"/>
    <property type="molecule type" value="Genomic_DNA"/>
</dbReference>
<proteinExistence type="predicted"/>
<evidence type="ECO:0000313" key="1">
    <source>
        <dbReference type="EMBL" id="REK86492.1"/>
    </source>
</evidence>
<accession>A0A371PVJ0</accession>
<protein>
    <submittedName>
        <fullName evidence="1">Lasso RiPP family leader peptide-containing protein</fullName>
    </submittedName>
</protein>
<dbReference type="Proteomes" id="UP000262477">
    <property type="component" value="Unassembled WGS sequence"/>
</dbReference>